<evidence type="ECO:0000256" key="1">
    <source>
        <dbReference type="ARBA" id="ARBA00022741"/>
    </source>
</evidence>
<keyword evidence="4" id="KW-0067">ATP-binding</keyword>
<keyword evidence="9" id="KW-1185">Reference proteome</keyword>
<dbReference type="FunFam" id="3.40.50.300:FF:000326">
    <property type="entry name" value="P-loop containing nucleoside triphosphate hydrolase"/>
    <property type="match status" value="1"/>
</dbReference>
<dbReference type="GO" id="GO:0003723">
    <property type="term" value="F:RNA binding"/>
    <property type="evidence" value="ECO:0000318"/>
    <property type="project" value="GO_Central"/>
</dbReference>
<evidence type="ECO:0000313" key="9">
    <source>
        <dbReference type="Proteomes" id="UP000008827"/>
    </source>
</evidence>
<evidence type="ECO:0000313" key="7">
    <source>
        <dbReference type="EMBL" id="KRH44683.1"/>
    </source>
</evidence>
<evidence type="ECO:0000259" key="5">
    <source>
        <dbReference type="Pfam" id="PF13086"/>
    </source>
</evidence>
<dbReference type="GO" id="GO:0005694">
    <property type="term" value="C:chromosome"/>
    <property type="evidence" value="ECO:0007669"/>
    <property type="project" value="UniProtKB-ARBA"/>
</dbReference>
<evidence type="ECO:0008006" key="10">
    <source>
        <dbReference type="Google" id="ProtNLM"/>
    </source>
</evidence>
<evidence type="ECO:0000256" key="4">
    <source>
        <dbReference type="ARBA" id="ARBA00022840"/>
    </source>
</evidence>
<dbReference type="GO" id="GO:0005524">
    <property type="term" value="F:ATP binding"/>
    <property type="evidence" value="ECO:0007669"/>
    <property type="project" value="UniProtKB-KW"/>
</dbReference>
<dbReference type="PANTHER" id="PTHR10887">
    <property type="entry name" value="DNA2/NAM7 HELICASE FAMILY"/>
    <property type="match status" value="1"/>
</dbReference>
<evidence type="ECO:0000256" key="2">
    <source>
        <dbReference type="ARBA" id="ARBA00022801"/>
    </source>
</evidence>
<dbReference type="PaxDb" id="3847-GLYMA08G24100.1"/>
<feature type="domain" description="DNA2/NAM7 helicase-like C-terminal" evidence="6">
    <location>
        <begin position="590"/>
        <end position="788"/>
    </location>
</feature>
<dbReference type="OMA" id="TKYCHHE"/>
<dbReference type="Pfam" id="PF13087">
    <property type="entry name" value="AAA_12"/>
    <property type="match status" value="1"/>
</dbReference>
<evidence type="ECO:0000313" key="8">
    <source>
        <dbReference type="EnsemblPlants" id="KRH44683"/>
    </source>
</evidence>
<evidence type="ECO:0000256" key="3">
    <source>
        <dbReference type="ARBA" id="ARBA00022806"/>
    </source>
</evidence>
<accession>A0A0R0IXD0</accession>
<reference evidence="7" key="3">
    <citation type="submission" date="2018-07" db="EMBL/GenBank/DDBJ databases">
        <title>WGS assembly of Glycine max.</title>
        <authorList>
            <person name="Schmutz J."/>
            <person name="Cannon S."/>
            <person name="Schlueter J."/>
            <person name="Ma J."/>
            <person name="Mitros T."/>
            <person name="Nelson W."/>
            <person name="Hyten D."/>
            <person name="Song Q."/>
            <person name="Thelen J."/>
            <person name="Cheng J."/>
            <person name="Xu D."/>
            <person name="Hellsten U."/>
            <person name="May G."/>
            <person name="Yu Y."/>
            <person name="Sakurai T."/>
            <person name="Umezawa T."/>
            <person name="Bhattacharyya M."/>
            <person name="Sandhu D."/>
            <person name="Valliyodan B."/>
            <person name="Lindquist E."/>
            <person name="Peto M."/>
            <person name="Grant D."/>
            <person name="Shu S."/>
            <person name="Goodstein D."/>
            <person name="Barry K."/>
            <person name="Futrell-Griggs M."/>
            <person name="Abernathy B."/>
            <person name="Du J."/>
            <person name="Tian Z."/>
            <person name="Zhu L."/>
            <person name="Gill N."/>
            <person name="Joshi T."/>
            <person name="Libault M."/>
            <person name="Sethuraman A."/>
            <person name="Zhang X."/>
            <person name="Shinozaki K."/>
            <person name="Nguyen H."/>
            <person name="Wing R."/>
            <person name="Cregan P."/>
            <person name="Specht J."/>
            <person name="Grimwood J."/>
            <person name="Rokhsar D."/>
            <person name="Stacey G."/>
            <person name="Shoemaker R."/>
            <person name="Jackson S."/>
        </authorList>
    </citation>
    <scope>NUCLEOTIDE SEQUENCE</scope>
    <source>
        <tissue evidence="7">Callus</tissue>
    </source>
</reference>
<gene>
    <name evidence="8" type="primary">LOC100783937</name>
    <name evidence="7" type="ORF">GLYMA_08G225300</name>
</gene>
<protein>
    <recommendedName>
        <fullName evidence="10">Helicase ATP-binding domain-containing protein</fullName>
    </recommendedName>
</protein>
<dbReference type="EnsemblPlants" id="KRH44683">
    <property type="protein sequence ID" value="KRH44683"/>
    <property type="gene ID" value="GLYMA_08G225300"/>
</dbReference>
<dbReference type="Pfam" id="PF13086">
    <property type="entry name" value="AAA_11"/>
    <property type="match status" value="1"/>
</dbReference>
<dbReference type="SUPFAM" id="SSF52540">
    <property type="entry name" value="P-loop containing nucleoside triphosphate hydrolases"/>
    <property type="match status" value="1"/>
</dbReference>
<dbReference type="CDD" id="cd18808">
    <property type="entry name" value="SF1_C_Upf1"/>
    <property type="match status" value="1"/>
</dbReference>
<dbReference type="EMBL" id="CM000841">
    <property type="protein sequence ID" value="KRH44683.1"/>
    <property type="molecule type" value="Genomic_DNA"/>
</dbReference>
<dbReference type="InterPro" id="IPR047187">
    <property type="entry name" value="SF1_C_Upf1"/>
</dbReference>
<dbReference type="PANTHER" id="PTHR10887:SF522">
    <property type="entry name" value="P-LOOP CONTAINING NUCLEOSIDE TRIPHOSPHATE HYDROLASES SUPERFAMILY PROTEIN"/>
    <property type="match status" value="1"/>
</dbReference>
<dbReference type="GO" id="GO:0004386">
    <property type="term" value="F:helicase activity"/>
    <property type="evidence" value="ECO:0007669"/>
    <property type="project" value="UniProtKB-KW"/>
</dbReference>
<name>A0A0R0IXD0_SOYBN</name>
<dbReference type="STRING" id="3847.A0A0R0IXD0"/>
<reference evidence="7 8" key="1">
    <citation type="journal article" date="2010" name="Nature">
        <title>Genome sequence of the palaeopolyploid soybean.</title>
        <authorList>
            <person name="Schmutz J."/>
            <person name="Cannon S.B."/>
            <person name="Schlueter J."/>
            <person name="Ma J."/>
            <person name="Mitros T."/>
            <person name="Nelson W."/>
            <person name="Hyten D.L."/>
            <person name="Song Q."/>
            <person name="Thelen J.J."/>
            <person name="Cheng J."/>
            <person name="Xu D."/>
            <person name="Hellsten U."/>
            <person name="May G.D."/>
            <person name="Yu Y."/>
            <person name="Sakurai T."/>
            <person name="Umezawa T."/>
            <person name="Bhattacharyya M.K."/>
            <person name="Sandhu D."/>
            <person name="Valliyodan B."/>
            <person name="Lindquist E."/>
            <person name="Peto M."/>
            <person name="Grant D."/>
            <person name="Shu S."/>
            <person name="Goodstein D."/>
            <person name="Barry K."/>
            <person name="Futrell-Griggs M."/>
            <person name="Abernathy B."/>
            <person name="Du J."/>
            <person name="Tian Z."/>
            <person name="Zhu L."/>
            <person name="Gill N."/>
            <person name="Joshi T."/>
            <person name="Libault M."/>
            <person name="Sethuraman A."/>
            <person name="Zhang X.-C."/>
            <person name="Shinozaki K."/>
            <person name="Nguyen H.T."/>
            <person name="Wing R.A."/>
            <person name="Cregan P."/>
            <person name="Specht J."/>
            <person name="Grimwood J."/>
            <person name="Rokhsar D."/>
            <person name="Stacey G."/>
            <person name="Shoemaker R.C."/>
            <person name="Jackson S.A."/>
        </authorList>
    </citation>
    <scope>NUCLEOTIDE SEQUENCE</scope>
    <source>
        <strain evidence="8">cv. Williams 82</strain>
        <tissue evidence="7">Callus</tissue>
    </source>
</reference>
<organism evidence="7">
    <name type="scientific">Glycine max</name>
    <name type="common">Soybean</name>
    <name type="synonym">Glycine hispida</name>
    <dbReference type="NCBI Taxonomy" id="3847"/>
    <lineage>
        <taxon>Eukaryota</taxon>
        <taxon>Viridiplantae</taxon>
        <taxon>Streptophyta</taxon>
        <taxon>Embryophyta</taxon>
        <taxon>Tracheophyta</taxon>
        <taxon>Spermatophyta</taxon>
        <taxon>Magnoliopsida</taxon>
        <taxon>eudicotyledons</taxon>
        <taxon>Gunneridae</taxon>
        <taxon>Pentapetalae</taxon>
        <taxon>rosids</taxon>
        <taxon>fabids</taxon>
        <taxon>Fabales</taxon>
        <taxon>Fabaceae</taxon>
        <taxon>Papilionoideae</taxon>
        <taxon>50 kb inversion clade</taxon>
        <taxon>NPAAA clade</taxon>
        <taxon>indigoferoid/millettioid clade</taxon>
        <taxon>Phaseoleae</taxon>
        <taxon>Glycine</taxon>
        <taxon>Glycine subgen. Soja</taxon>
    </lineage>
</organism>
<dbReference type="InterPro" id="IPR045055">
    <property type="entry name" value="DNA2/NAM7-like"/>
</dbReference>
<feature type="domain" description="DNA2/NAM7 helicase helicase" evidence="5">
    <location>
        <begin position="236"/>
        <end position="582"/>
    </location>
</feature>
<keyword evidence="1" id="KW-0547">Nucleotide-binding</keyword>
<dbReference type="GO" id="GO:0016787">
    <property type="term" value="F:hydrolase activity"/>
    <property type="evidence" value="ECO:0007669"/>
    <property type="project" value="UniProtKB-KW"/>
</dbReference>
<sequence>MVRTNDKKEEVPGRGLLDQVFSWSFSDILNQNLYQNQVKKIPETFSSTSIYLRSFILPLVEETHADLLSCVRTVSKAPIRQITSVRKTKNHQFPSDLFYQITVLEKQGGRAYVPAVGDLIAVTNLRPKYTDDLNSPCVFAFVHRASNNSITVLSSKLIAAQGVHDQNKDILFAVYLTNLTTNIRIWRSLSSELEARNLNMIDEVLQLRSSECGTCAEWLDNGLNSEIRGKICNSDLNDSQRDAVLSCISLREEWRHQNSVKLIWGPPGTGKTKTVGLMLFCLLKLKCRTLTCAPTNVAVLEVAKRVLVQVRKNESHEYGGYGLGDIVLFGNGKRMNIDDHIELHDVFLDYRVNALRKFLGVWKHSLASIISLLENPQRLFLEYVNKTEEDVIVNDHSQSKKNEQDTAEPWTFEEFINKRLDSLRELLTFSFMNLCKHLPTSFISLTDATNTFRARDLLHSISTLVGKQHEGIKQELYGSKHNESERLTIKECLDILKLLPKKFRIRGSLRDFCLSNACLVFCTVSSSAKLHEKGMTPIELLVIDEAAQLKECEATIPLQLYGIRHSILIGDERQLPAMVQSKISEKAEFGRSLFERLVQLGHKKHLLNVQHRMHPSISLFPNTEFYRSQILDALNVKQIGYGTSFIPQMMYGSYSFINVPFGKEELDGNHSQRNMTEASVVSEIVKILHEEYVRTNKKVSVDIISPYKAQVYAIEEKVKRHSSRVSDSGGFEVRVGSVDGFQGGEADVIIISTVRCNNKGSIGFLSDQRRVNVALTRARHCLWILGNATTLLNSESVLKKLVIDAKNRGCFYNALEDKCLAKTLLYSLIELNAVNDLDNVLSSLFNDARWKVRFSDEFWDSLRRIGKRETFEQVFYILQKLSNATTASVVPETVVRQQLRLIFEESGNTDRRKGQQGQQDGLIAYNIAKH</sequence>
<dbReference type="InterPro" id="IPR027417">
    <property type="entry name" value="P-loop_NTPase"/>
</dbReference>
<keyword evidence="2" id="KW-0378">Hydrolase</keyword>
<dbReference type="Proteomes" id="UP000008827">
    <property type="component" value="Chromosome 8"/>
</dbReference>
<dbReference type="InterPro" id="IPR041679">
    <property type="entry name" value="DNA2/NAM7-like_C"/>
</dbReference>
<dbReference type="AlphaFoldDB" id="A0A0R0IXD0"/>
<dbReference type="InterPro" id="IPR041677">
    <property type="entry name" value="DNA2/NAM7_AAA_11"/>
</dbReference>
<dbReference type="Gene3D" id="3.40.50.300">
    <property type="entry name" value="P-loop containing nucleotide triphosphate hydrolases"/>
    <property type="match status" value="2"/>
</dbReference>
<evidence type="ECO:0000259" key="6">
    <source>
        <dbReference type="Pfam" id="PF13087"/>
    </source>
</evidence>
<proteinExistence type="predicted"/>
<reference evidence="8" key="2">
    <citation type="submission" date="2018-02" db="UniProtKB">
        <authorList>
            <consortium name="EnsemblPlants"/>
        </authorList>
    </citation>
    <scope>IDENTIFICATION</scope>
    <source>
        <strain evidence="8">Williams 82</strain>
    </source>
</reference>
<dbReference type="Gramene" id="KRH44683">
    <property type="protein sequence ID" value="KRH44683"/>
    <property type="gene ID" value="GLYMA_08G225300"/>
</dbReference>
<keyword evidence="3" id="KW-0347">Helicase</keyword>